<sequence length="145" mass="16059">MLKAAWESVKKETIANYFRHAGFTVCAKAVEEPTDDVEGSEEVVELDEMWSDFSRFVGDASDTFKLEDFVGNDDASEAVAELTDMEFAAEVTRQRTEIQAAEDAVSENIPLPTSSEALAGLAQAWRYCSARERTGLKFVECLDMA</sequence>
<comment type="caution">
    <text evidence="1">The sequence shown here is derived from an EMBL/GenBank/DDBJ whole genome shotgun (WGS) entry which is preliminary data.</text>
</comment>
<reference evidence="1" key="2">
    <citation type="submission" date="2021-09" db="EMBL/GenBank/DDBJ databases">
        <authorList>
            <person name="Jia N."/>
            <person name="Wang J."/>
            <person name="Shi W."/>
            <person name="Du L."/>
            <person name="Sun Y."/>
            <person name="Zhan W."/>
            <person name="Jiang J."/>
            <person name="Wang Q."/>
            <person name="Zhang B."/>
            <person name="Ji P."/>
            <person name="Sakyi L.B."/>
            <person name="Cui X."/>
            <person name="Yuan T."/>
            <person name="Jiang B."/>
            <person name="Yang W."/>
            <person name="Lam T.T.-Y."/>
            <person name="Chang Q."/>
            <person name="Ding S."/>
            <person name="Wang X."/>
            <person name="Zhu J."/>
            <person name="Ruan X."/>
            <person name="Zhao L."/>
            <person name="Wei J."/>
            <person name="Que T."/>
            <person name="Du C."/>
            <person name="Cheng J."/>
            <person name="Dai P."/>
            <person name="Han X."/>
            <person name="Huang E."/>
            <person name="Gao Y."/>
            <person name="Liu J."/>
            <person name="Shao H."/>
            <person name="Ye R."/>
            <person name="Li L."/>
            <person name="Wei W."/>
            <person name="Wang X."/>
            <person name="Wang C."/>
            <person name="Huo Q."/>
            <person name="Li W."/>
            <person name="Guo W."/>
            <person name="Chen H."/>
            <person name="Chen S."/>
            <person name="Zhou L."/>
            <person name="Zhou L."/>
            <person name="Ni X."/>
            <person name="Tian J."/>
            <person name="Zhou Y."/>
            <person name="Sheng Y."/>
            <person name="Liu T."/>
            <person name="Pan Y."/>
            <person name="Xia L."/>
            <person name="Li J."/>
            <person name="Zhao F."/>
            <person name="Cao W."/>
        </authorList>
    </citation>
    <scope>NUCLEOTIDE SEQUENCE</scope>
    <source>
        <strain evidence="1">Rmic-2018</strain>
        <tissue evidence="1">Larvae</tissue>
    </source>
</reference>
<dbReference type="AlphaFoldDB" id="A0A9J6DEZ8"/>
<evidence type="ECO:0000313" key="1">
    <source>
        <dbReference type="EMBL" id="KAH8020716.1"/>
    </source>
</evidence>
<protein>
    <recommendedName>
        <fullName evidence="3">Tick transposon</fullName>
    </recommendedName>
</protein>
<name>A0A9J6DEZ8_RHIMP</name>
<dbReference type="EMBL" id="JABSTU010000009">
    <property type="protein sequence ID" value="KAH8020716.1"/>
    <property type="molecule type" value="Genomic_DNA"/>
</dbReference>
<proteinExistence type="predicted"/>
<gene>
    <name evidence="1" type="ORF">HPB51_002665</name>
</gene>
<reference evidence="1" key="1">
    <citation type="journal article" date="2020" name="Cell">
        <title>Large-Scale Comparative Analyses of Tick Genomes Elucidate Their Genetic Diversity and Vector Capacities.</title>
        <authorList>
            <consortium name="Tick Genome and Microbiome Consortium (TIGMIC)"/>
            <person name="Jia N."/>
            <person name="Wang J."/>
            <person name="Shi W."/>
            <person name="Du L."/>
            <person name="Sun Y."/>
            <person name="Zhan W."/>
            <person name="Jiang J.F."/>
            <person name="Wang Q."/>
            <person name="Zhang B."/>
            <person name="Ji P."/>
            <person name="Bell-Sakyi L."/>
            <person name="Cui X.M."/>
            <person name="Yuan T.T."/>
            <person name="Jiang B.G."/>
            <person name="Yang W.F."/>
            <person name="Lam T.T."/>
            <person name="Chang Q.C."/>
            <person name="Ding S.J."/>
            <person name="Wang X.J."/>
            <person name="Zhu J.G."/>
            <person name="Ruan X.D."/>
            <person name="Zhao L."/>
            <person name="Wei J.T."/>
            <person name="Ye R.Z."/>
            <person name="Que T.C."/>
            <person name="Du C.H."/>
            <person name="Zhou Y.H."/>
            <person name="Cheng J.X."/>
            <person name="Dai P.F."/>
            <person name="Guo W.B."/>
            <person name="Han X.H."/>
            <person name="Huang E.J."/>
            <person name="Li L.F."/>
            <person name="Wei W."/>
            <person name="Gao Y.C."/>
            <person name="Liu J.Z."/>
            <person name="Shao H.Z."/>
            <person name="Wang X."/>
            <person name="Wang C.C."/>
            <person name="Yang T.C."/>
            <person name="Huo Q.B."/>
            <person name="Li W."/>
            <person name="Chen H.Y."/>
            <person name="Chen S.E."/>
            <person name="Zhou L.G."/>
            <person name="Ni X.B."/>
            <person name="Tian J.H."/>
            <person name="Sheng Y."/>
            <person name="Liu T."/>
            <person name="Pan Y.S."/>
            <person name="Xia L.Y."/>
            <person name="Li J."/>
            <person name="Zhao F."/>
            <person name="Cao W.C."/>
        </authorList>
    </citation>
    <scope>NUCLEOTIDE SEQUENCE</scope>
    <source>
        <strain evidence="1">Rmic-2018</strain>
    </source>
</reference>
<evidence type="ECO:0000313" key="2">
    <source>
        <dbReference type="Proteomes" id="UP000821866"/>
    </source>
</evidence>
<dbReference type="Proteomes" id="UP000821866">
    <property type="component" value="Chromosome 7"/>
</dbReference>
<organism evidence="1 2">
    <name type="scientific">Rhipicephalus microplus</name>
    <name type="common">Cattle tick</name>
    <name type="synonym">Boophilus microplus</name>
    <dbReference type="NCBI Taxonomy" id="6941"/>
    <lineage>
        <taxon>Eukaryota</taxon>
        <taxon>Metazoa</taxon>
        <taxon>Ecdysozoa</taxon>
        <taxon>Arthropoda</taxon>
        <taxon>Chelicerata</taxon>
        <taxon>Arachnida</taxon>
        <taxon>Acari</taxon>
        <taxon>Parasitiformes</taxon>
        <taxon>Ixodida</taxon>
        <taxon>Ixodoidea</taxon>
        <taxon>Ixodidae</taxon>
        <taxon>Rhipicephalinae</taxon>
        <taxon>Rhipicephalus</taxon>
        <taxon>Boophilus</taxon>
    </lineage>
</organism>
<evidence type="ECO:0008006" key="3">
    <source>
        <dbReference type="Google" id="ProtNLM"/>
    </source>
</evidence>
<dbReference type="VEuPathDB" id="VectorBase:LOC119165069"/>
<accession>A0A9J6DEZ8</accession>
<keyword evidence="2" id="KW-1185">Reference proteome</keyword>